<sequence>KYDDILFVRESGERVACGSRQTYCVNSPSYRKAIRRLAKEMALHYKGHRALKLWHINNEYANKNSMCFCKNCEKGFQEWLKAKYKTLDNLNECWGTAFWSEKYFDWEQINTPRASAGGRNATKLLDYKRFLSESFFSLYMEEYNVIREITPDIPITTNFEADWSKFDHSLFKNDIDVASLNCYPDPRDPNSQRWVAIRHSMMRSLLGRPFMLMEQAPSQVDWYPININKRPGIMRLWSYQALAHGSDSVMYFQWRAAKKGTEKYHSGMVPHYGTES</sequence>
<accession>X0U4A5</accession>
<evidence type="ECO:0000259" key="3">
    <source>
        <dbReference type="Pfam" id="PF02449"/>
    </source>
</evidence>
<dbReference type="InterPro" id="IPR013529">
    <property type="entry name" value="Glyco_hydro_42_N"/>
</dbReference>
<feature type="non-terminal residue" evidence="4">
    <location>
        <position position="276"/>
    </location>
</feature>
<comment type="caution">
    <text evidence="4">The sequence shown here is derived from an EMBL/GenBank/DDBJ whole genome shotgun (WGS) entry which is preliminary data.</text>
</comment>
<evidence type="ECO:0000256" key="2">
    <source>
        <dbReference type="ARBA" id="ARBA00023295"/>
    </source>
</evidence>
<dbReference type="AlphaFoldDB" id="X0U4A5"/>
<gene>
    <name evidence="4" type="ORF">S01H1_29960</name>
</gene>
<evidence type="ECO:0000313" key="4">
    <source>
        <dbReference type="EMBL" id="GAF94181.1"/>
    </source>
</evidence>
<feature type="domain" description="Glycoside hydrolase family 42 N-terminal" evidence="3">
    <location>
        <begin position="1"/>
        <end position="274"/>
    </location>
</feature>
<dbReference type="Gene3D" id="3.20.20.80">
    <property type="entry name" value="Glycosidases"/>
    <property type="match status" value="1"/>
</dbReference>
<name>X0U4A5_9ZZZZ</name>
<keyword evidence="2" id="KW-0326">Glycosidase</keyword>
<dbReference type="GO" id="GO:0005975">
    <property type="term" value="P:carbohydrate metabolic process"/>
    <property type="evidence" value="ECO:0007669"/>
    <property type="project" value="InterPro"/>
</dbReference>
<dbReference type="InterPro" id="IPR017853">
    <property type="entry name" value="GH"/>
</dbReference>
<evidence type="ECO:0000256" key="1">
    <source>
        <dbReference type="ARBA" id="ARBA00022801"/>
    </source>
</evidence>
<feature type="non-terminal residue" evidence="4">
    <location>
        <position position="1"/>
    </location>
</feature>
<dbReference type="PANTHER" id="PTHR36447:SF1">
    <property type="entry name" value="BETA-GALACTOSIDASE GANA"/>
    <property type="match status" value="1"/>
</dbReference>
<dbReference type="EMBL" id="BARS01018411">
    <property type="protein sequence ID" value="GAF94181.1"/>
    <property type="molecule type" value="Genomic_DNA"/>
</dbReference>
<organism evidence="4">
    <name type="scientific">marine sediment metagenome</name>
    <dbReference type="NCBI Taxonomy" id="412755"/>
    <lineage>
        <taxon>unclassified sequences</taxon>
        <taxon>metagenomes</taxon>
        <taxon>ecological metagenomes</taxon>
    </lineage>
</organism>
<dbReference type="GO" id="GO:0009341">
    <property type="term" value="C:beta-galactosidase complex"/>
    <property type="evidence" value="ECO:0007669"/>
    <property type="project" value="InterPro"/>
</dbReference>
<reference evidence="4" key="1">
    <citation type="journal article" date="2014" name="Front. Microbiol.">
        <title>High frequency of phylogenetically diverse reductive dehalogenase-homologous genes in deep subseafloor sedimentary metagenomes.</title>
        <authorList>
            <person name="Kawai M."/>
            <person name="Futagami T."/>
            <person name="Toyoda A."/>
            <person name="Takaki Y."/>
            <person name="Nishi S."/>
            <person name="Hori S."/>
            <person name="Arai W."/>
            <person name="Tsubouchi T."/>
            <person name="Morono Y."/>
            <person name="Uchiyama I."/>
            <person name="Ito T."/>
            <person name="Fujiyama A."/>
            <person name="Inagaki F."/>
            <person name="Takami H."/>
        </authorList>
    </citation>
    <scope>NUCLEOTIDE SEQUENCE</scope>
    <source>
        <strain evidence="4">Expedition CK06-06</strain>
    </source>
</reference>
<dbReference type="SUPFAM" id="SSF51445">
    <property type="entry name" value="(Trans)glycosidases"/>
    <property type="match status" value="1"/>
</dbReference>
<dbReference type="Pfam" id="PF02449">
    <property type="entry name" value="Glyco_hydro_42"/>
    <property type="match status" value="1"/>
</dbReference>
<dbReference type="PANTHER" id="PTHR36447">
    <property type="entry name" value="BETA-GALACTOSIDASE GANA"/>
    <property type="match status" value="1"/>
</dbReference>
<protein>
    <recommendedName>
        <fullName evidence="3">Glycoside hydrolase family 42 N-terminal domain-containing protein</fullName>
    </recommendedName>
</protein>
<proteinExistence type="predicted"/>
<keyword evidence="1" id="KW-0378">Hydrolase</keyword>
<dbReference type="GO" id="GO:0004565">
    <property type="term" value="F:beta-galactosidase activity"/>
    <property type="evidence" value="ECO:0007669"/>
    <property type="project" value="InterPro"/>
</dbReference>
<dbReference type="InterPro" id="IPR003476">
    <property type="entry name" value="Glyco_hydro_42"/>
</dbReference>